<evidence type="ECO:0000256" key="2">
    <source>
        <dbReference type="ARBA" id="ARBA00009984"/>
    </source>
</evidence>
<dbReference type="InterPro" id="IPR045584">
    <property type="entry name" value="Pilin-like"/>
</dbReference>
<keyword evidence="9 11" id="KW-0472">Membrane</keyword>
<dbReference type="InterPro" id="IPR010054">
    <property type="entry name" value="Type2_sec_GspG"/>
</dbReference>
<dbReference type="Pfam" id="PF07963">
    <property type="entry name" value="N_methyl"/>
    <property type="match status" value="1"/>
</dbReference>
<proteinExistence type="inferred from homology"/>
<dbReference type="PROSITE" id="PS00409">
    <property type="entry name" value="PROKAR_NTER_METHYL"/>
    <property type="match status" value="1"/>
</dbReference>
<evidence type="ECO:0000259" key="12">
    <source>
        <dbReference type="Pfam" id="PF08334"/>
    </source>
</evidence>
<dbReference type="Proteomes" id="UP000317648">
    <property type="component" value="Chromosome"/>
</dbReference>
<dbReference type="PRINTS" id="PR00813">
    <property type="entry name" value="BCTERIALGSPG"/>
</dbReference>
<dbReference type="Gene3D" id="3.30.700.10">
    <property type="entry name" value="Glycoprotein, Type 4 Pilin"/>
    <property type="match status" value="1"/>
</dbReference>
<comment type="subcellular location">
    <subcellularLocation>
        <location evidence="1">Cell inner membrane</location>
        <topology evidence="1">Single-pass membrane protein</topology>
    </subcellularLocation>
</comment>
<gene>
    <name evidence="13" type="primary">epsG</name>
    <name evidence="13" type="ORF">Pla8534_11120</name>
</gene>
<dbReference type="NCBIfam" id="TIGR02532">
    <property type="entry name" value="IV_pilin_GFxxxE"/>
    <property type="match status" value="1"/>
</dbReference>
<evidence type="ECO:0000256" key="6">
    <source>
        <dbReference type="ARBA" id="ARBA00022519"/>
    </source>
</evidence>
<comment type="similarity">
    <text evidence="2">Belongs to the GSP G family.</text>
</comment>
<dbReference type="EMBL" id="CP036433">
    <property type="protein sequence ID" value="QDU93332.1"/>
    <property type="molecule type" value="Genomic_DNA"/>
</dbReference>
<evidence type="ECO:0000256" key="9">
    <source>
        <dbReference type="ARBA" id="ARBA00023136"/>
    </source>
</evidence>
<evidence type="ECO:0000256" key="4">
    <source>
        <dbReference type="ARBA" id="ARBA00022475"/>
    </source>
</evidence>
<evidence type="ECO:0000256" key="8">
    <source>
        <dbReference type="ARBA" id="ARBA00022989"/>
    </source>
</evidence>
<accession>A0A518DNB9</accession>
<sequence>MLTPEKSLLCGRRLCAASSAESGPEMSRPETSPSARRGGFTLLEVLLVMAILVILGSTATYFFVGVKRNADSDAARLQINMFESMLDNYNLHVSAYPSTNAGLEALRTRPSDLKDPNRWKGPYINKEIPLDPWGNPYEYEMRGEMPDGSPAFLITSYGPDGIEGGPDDITSDQ</sequence>
<keyword evidence="4" id="KW-1003">Cell membrane</keyword>
<dbReference type="Pfam" id="PF08334">
    <property type="entry name" value="T2SSG"/>
    <property type="match status" value="1"/>
</dbReference>
<dbReference type="GO" id="GO:0005886">
    <property type="term" value="C:plasma membrane"/>
    <property type="evidence" value="ECO:0007669"/>
    <property type="project" value="UniProtKB-SubCell"/>
</dbReference>
<keyword evidence="8 11" id="KW-1133">Transmembrane helix</keyword>
<evidence type="ECO:0000313" key="14">
    <source>
        <dbReference type="Proteomes" id="UP000317648"/>
    </source>
</evidence>
<organism evidence="13 14">
    <name type="scientific">Lignipirellula cremea</name>
    <dbReference type="NCBI Taxonomy" id="2528010"/>
    <lineage>
        <taxon>Bacteria</taxon>
        <taxon>Pseudomonadati</taxon>
        <taxon>Planctomycetota</taxon>
        <taxon>Planctomycetia</taxon>
        <taxon>Pirellulales</taxon>
        <taxon>Pirellulaceae</taxon>
        <taxon>Lignipirellula</taxon>
    </lineage>
</organism>
<protein>
    <recommendedName>
        <fullName evidence="3">Type II secretion system core protein G</fullName>
    </recommendedName>
</protein>
<evidence type="ECO:0000256" key="1">
    <source>
        <dbReference type="ARBA" id="ARBA00004377"/>
    </source>
</evidence>
<evidence type="ECO:0000256" key="10">
    <source>
        <dbReference type="SAM" id="MobiDB-lite"/>
    </source>
</evidence>
<dbReference type="KEGG" id="lcre:Pla8534_11120"/>
<keyword evidence="6" id="KW-0997">Cell inner membrane</keyword>
<dbReference type="InterPro" id="IPR013545">
    <property type="entry name" value="T2SS_protein-GspG_C"/>
</dbReference>
<keyword evidence="14" id="KW-1185">Reference proteome</keyword>
<keyword evidence="7 11" id="KW-0812">Transmembrane</keyword>
<dbReference type="InterPro" id="IPR012902">
    <property type="entry name" value="N_methyl_site"/>
</dbReference>
<evidence type="ECO:0000256" key="5">
    <source>
        <dbReference type="ARBA" id="ARBA00022481"/>
    </source>
</evidence>
<evidence type="ECO:0000313" key="13">
    <source>
        <dbReference type="EMBL" id="QDU93332.1"/>
    </source>
</evidence>
<dbReference type="GO" id="GO:0015627">
    <property type="term" value="C:type II protein secretion system complex"/>
    <property type="evidence" value="ECO:0007669"/>
    <property type="project" value="InterPro"/>
</dbReference>
<name>A0A518DNB9_9BACT</name>
<feature type="region of interest" description="Disordered" evidence="10">
    <location>
        <begin position="150"/>
        <end position="173"/>
    </location>
</feature>
<dbReference type="SUPFAM" id="SSF54523">
    <property type="entry name" value="Pili subunits"/>
    <property type="match status" value="1"/>
</dbReference>
<feature type="transmembrane region" description="Helical" evidence="11">
    <location>
        <begin position="45"/>
        <end position="66"/>
    </location>
</feature>
<dbReference type="InterPro" id="IPR000983">
    <property type="entry name" value="Bac_GSPG_pilin"/>
</dbReference>
<evidence type="ECO:0000256" key="11">
    <source>
        <dbReference type="SAM" id="Phobius"/>
    </source>
</evidence>
<dbReference type="GO" id="GO:0015628">
    <property type="term" value="P:protein secretion by the type II secretion system"/>
    <property type="evidence" value="ECO:0007669"/>
    <property type="project" value="InterPro"/>
</dbReference>
<feature type="domain" description="Type II secretion system protein GspG C-terminal" evidence="12">
    <location>
        <begin position="66"/>
        <end position="169"/>
    </location>
</feature>
<reference evidence="13 14" key="1">
    <citation type="submission" date="2019-02" db="EMBL/GenBank/DDBJ databases">
        <title>Deep-cultivation of Planctomycetes and their phenomic and genomic characterization uncovers novel biology.</title>
        <authorList>
            <person name="Wiegand S."/>
            <person name="Jogler M."/>
            <person name="Boedeker C."/>
            <person name="Pinto D."/>
            <person name="Vollmers J."/>
            <person name="Rivas-Marin E."/>
            <person name="Kohn T."/>
            <person name="Peeters S.H."/>
            <person name="Heuer A."/>
            <person name="Rast P."/>
            <person name="Oberbeckmann S."/>
            <person name="Bunk B."/>
            <person name="Jeske O."/>
            <person name="Meyerdierks A."/>
            <person name="Storesund J.E."/>
            <person name="Kallscheuer N."/>
            <person name="Luecker S."/>
            <person name="Lage O.M."/>
            <person name="Pohl T."/>
            <person name="Merkel B.J."/>
            <person name="Hornburger P."/>
            <person name="Mueller R.-W."/>
            <person name="Bruemmer F."/>
            <person name="Labrenz M."/>
            <person name="Spormann A.M."/>
            <person name="Op den Camp H."/>
            <person name="Overmann J."/>
            <person name="Amann R."/>
            <person name="Jetten M.S.M."/>
            <person name="Mascher T."/>
            <person name="Medema M.H."/>
            <person name="Devos D.P."/>
            <person name="Kaster A.-K."/>
            <person name="Ovreas L."/>
            <person name="Rohde M."/>
            <person name="Galperin M.Y."/>
            <person name="Jogler C."/>
        </authorList>
    </citation>
    <scope>NUCLEOTIDE SEQUENCE [LARGE SCALE GENOMIC DNA]</scope>
    <source>
        <strain evidence="13 14">Pla85_3_4</strain>
    </source>
</reference>
<evidence type="ECO:0000256" key="3">
    <source>
        <dbReference type="ARBA" id="ARBA00020042"/>
    </source>
</evidence>
<evidence type="ECO:0000256" key="7">
    <source>
        <dbReference type="ARBA" id="ARBA00022692"/>
    </source>
</evidence>
<keyword evidence="5" id="KW-0488">Methylation</keyword>
<dbReference type="NCBIfam" id="TIGR01710">
    <property type="entry name" value="typeII_sec_gspG"/>
    <property type="match status" value="1"/>
</dbReference>
<dbReference type="AlphaFoldDB" id="A0A518DNB9"/>